<evidence type="ECO:0000259" key="2">
    <source>
        <dbReference type="Pfam" id="PF01370"/>
    </source>
</evidence>
<feature type="compositionally biased region" description="Basic and acidic residues" evidence="1">
    <location>
        <begin position="349"/>
        <end position="365"/>
    </location>
</feature>
<dbReference type="InterPro" id="IPR001509">
    <property type="entry name" value="Epimerase_deHydtase"/>
</dbReference>
<dbReference type="PANTHER" id="PTHR48079">
    <property type="entry name" value="PROTEIN YEEZ"/>
    <property type="match status" value="1"/>
</dbReference>
<reference evidence="3 4" key="1">
    <citation type="submission" date="2018-05" db="EMBL/GenBank/DDBJ databases">
        <title>Lujinxingia marina gen. nov. sp. nov., a new facultative anaerobic member of the class Deltaproteobacteria, and proposal of Lujinxingaceae fam. nov.</title>
        <authorList>
            <person name="Li C.-M."/>
        </authorList>
    </citation>
    <scope>NUCLEOTIDE SEQUENCE [LARGE SCALE GENOMIC DNA]</scope>
    <source>
        <strain evidence="3 4">B210</strain>
    </source>
</reference>
<organism evidence="3 4">
    <name type="scientific">Lujinxingia litoralis</name>
    <dbReference type="NCBI Taxonomy" id="2211119"/>
    <lineage>
        <taxon>Bacteria</taxon>
        <taxon>Deltaproteobacteria</taxon>
        <taxon>Bradymonadales</taxon>
        <taxon>Lujinxingiaceae</taxon>
        <taxon>Lujinxingia</taxon>
    </lineage>
</organism>
<accession>A0A328CB23</accession>
<evidence type="ECO:0000256" key="1">
    <source>
        <dbReference type="SAM" id="MobiDB-lite"/>
    </source>
</evidence>
<dbReference type="AlphaFoldDB" id="A0A328CB23"/>
<evidence type="ECO:0000313" key="4">
    <source>
        <dbReference type="Proteomes" id="UP000249169"/>
    </source>
</evidence>
<name>A0A328CB23_9DELT</name>
<dbReference type="RefSeq" id="WP_111729501.1">
    <property type="nucleotide sequence ID" value="NZ_QHKO01000003.1"/>
</dbReference>
<dbReference type="GO" id="GO:0004029">
    <property type="term" value="F:aldehyde dehydrogenase (NAD+) activity"/>
    <property type="evidence" value="ECO:0007669"/>
    <property type="project" value="TreeGrafter"/>
</dbReference>
<dbReference type="SUPFAM" id="SSF51735">
    <property type="entry name" value="NAD(P)-binding Rossmann-fold domains"/>
    <property type="match status" value="1"/>
</dbReference>
<dbReference type="Gene3D" id="3.40.50.720">
    <property type="entry name" value="NAD(P)-binding Rossmann-like Domain"/>
    <property type="match status" value="1"/>
</dbReference>
<sequence>MTTLITGGTGFLGRHLIDQLIARGQTDLRVLTRRHNAELEALGVEQMEGSLTDADDLARAVEGVSHVYHLAGLVERDRTQAHRMYELHVEASRKLFDALVASDTPVQKIVVASTSGTVGVSSDADFVATDASPYAEHTVRDWPYYLSKIYAERVCLEYLQRHDLPIVLMRPTLLLGPGDWRESSTGDVILFMKNKVPGVLPGGISVVDVRDTAEAFITAMERAEPGATYLLGAGNMTLASFFEHLADITGQRSPRLPVPGKLAKLGGKLLDALQDAGAPLGDIDPASLEMARYFWYIDSSRAERELDFSPRPVSLTLRDTVQWIREHHPDFAGQRRPRPEPPANWVPQETRDFARELRRRSGAES</sequence>
<feature type="region of interest" description="Disordered" evidence="1">
    <location>
        <begin position="329"/>
        <end position="365"/>
    </location>
</feature>
<dbReference type="PANTHER" id="PTHR48079:SF6">
    <property type="entry name" value="NAD(P)-BINDING DOMAIN-CONTAINING PROTEIN-RELATED"/>
    <property type="match status" value="1"/>
</dbReference>
<keyword evidence="4" id="KW-1185">Reference proteome</keyword>
<dbReference type="GO" id="GO:0005737">
    <property type="term" value="C:cytoplasm"/>
    <property type="evidence" value="ECO:0007669"/>
    <property type="project" value="TreeGrafter"/>
</dbReference>
<dbReference type="InterPro" id="IPR051783">
    <property type="entry name" value="NAD(P)-dependent_oxidoreduct"/>
</dbReference>
<evidence type="ECO:0000313" key="3">
    <source>
        <dbReference type="EMBL" id="RAL22973.1"/>
    </source>
</evidence>
<dbReference type="Proteomes" id="UP000249169">
    <property type="component" value="Unassembled WGS sequence"/>
</dbReference>
<comment type="caution">
    <text evidence="3">The sequence shown here is derived from an EMBL/GenBank/DDBJ whole genome shotgun (WGS) entry which is preliminary data.</text>
</comment>
<feature type="domain" description="NAD-dependent epimerase/dehydratase" evidence="2">
    <location>
        <begin position="4"/>
        <end position="232"/>
    </location>
</feature>
<proteinExistence type="predicted"/>
<protein>
    <submittedName>
        <fullName evidence="3">NAD-dependent epimerase</fullName>
    </submittedName>
</protein>
<dbReference type="InterPro" id="IPR036291">
    <property type="entry name" value="NAD(P)-bd_dom_sf"/>
</dbReference>
<dbReference type="Pfam" id="PF01370">
    <property type="entry name" value="Epimerase"/>
    <property type="match status" value="1"/>
</dbReference>
<gene>
    <name evidence="3" type="ORF">DL240_08765</name>
</gene>
<dbReference type="OrthoDB" id="5491199at2"/>
<dbReference type="EMBL" id="QHKO01000003">
    <property type="protein sequence ID" value="RAL22973.1"/>
    <property type="molecule type" value="Genomic_DNA"/>
</dbReference>